<gene>
    <name evidence="17" type="ORF">OSTLU_26336</name>
</gene>
<reference evidence="17 18" key="1">
    <citation type="journal article" date="2007" name="Proc. Natl. Acad. Sci. U.S.A.">
        <title>The tiny eukaryote Ostreococcus provides genomic insights into the paradox of plankton speciation.</title>
        <authorList>
            <person name="Palenik B."/>
            <person name="Grimwood J."/>
            <person name="Aerts A."/>
            <person name="Rouze P."/>
            <person name="Salamov A."/>
            <person name="Putnam N."/>
            <person name="Dupont C."/>
            <person name="Jorgensen R."/>
            <person name="Derelle E."/>
            <person name="Rombauts S."/>
            <person name="Zhou K."/>
            <person name="Otillar R."/>
            <person name="Merchant S.S."/>
            <person name="Podell S."/>
            <person name="Gaasterland T."/>
            <person name="Napoli C."/>
            <person name="Gendler K."/>
            <person name="Manuell A."/>
            <person name="Tai V."/>
            <person name="Vallon O."/>
            <person name="Piganeau G."/>
            <person name="Jancek S."/>
            <person name="Heijde M."/>
            <person name="Jabbari K."/>
            <person name="Bowler C."/>
            <person name="Lohr M."/>
            <person name="Robbens S."/>
            <person name="Werner G."/>
            <person name="Dubchak I."/>
            <person name="Pazour G.J."/>
            <person name="Ren Q."/>
            <person name="Paulsen I."/>
            <person name="Delwiche C."/>
            <person name="Schmutz J."/>
            <person name="Rokhsar D."/>
            <person name="Van de Peer Y."/>
            <person name="Moreau H."/>
            <person name="Grigoriev I.V."/>
        </authorList>
    </citation>
    <scope>NUCLEOTIDE SEQUENCE [LARGE SCALE GENOMIC DNA]</scope>
    <source>
        <strain evidence="17 18">CCE9901</strain>
    </source>
</reference>
<dbReference type="OMA" id="GNYGHFV"/>
<evidence type="ECO:0000256" key="2">
    <source>
        <dbReference type="ARBA" id="ARBA00022605"/>
    </source>
</evidence>
<sequence>MRAAPVASPARTARARGLRLAARARGDGCAVTRRAVTRSPVRRGRGRANATHATNAAKEPVYLLDYGAGNVRSVRNAVTALGFEVRDVKTPKDLSEAKKLIFPGVGAYGSAMDILRERGLIEPLREYVRADKPFLGVCLGLQLLFDGSEESGGVEGLGLIPGSVDKFRGEGLIVPHIGWNLTNTKKSSGLMDGMESERVYFVHSYRATPTEANKDWVLATCDYGGEFIASVQKGNVMACQFHPEKSGATGLGVFQRFLEDAKPTGQFGTAPSVTNGLARRVIACLDVRSNDSGDLVVTKGDSYDVREKDEGGDVRNLGKPVELAGKYFKQGADEVAFLNITGYRDLPLTDAPMLEVLRRSSETVFVPLTVGGGIRDFTDSNGKSYTALEVASAYFASGADKVSIGSDAVYVAEDWYASGKVNTGKTSVEQISERYGVQAVVISIDPRRQYVADPSMTKNKCVETSRPGPNGEKYVWFQCTVKGGREGRDIGAYELAIAMEALGAGEILLNCIDEDGQGNGFDHELVNLVSDAVGIPVIASSGAGCPEHFTNVFNVTKCSAALAAGIFHREEVLVSEVKAHMTSNGLPTRA</sequence>
<protein>
    <recommendedName>
        <fullName evidence="12">Imidazole glycerol phosphate synthase hisHF</fullName>
    </recommendedName>
    <domain>
        <recommendedName>
            <fullName evidence="12">Glutaminase</fullName>
            <ecNumber evidence="12">3.5.1.2</ecNumber>
        </recommendedName>
    </domain>
    <domain>
        <recommendedName>
            <fullName evidence="12">Cyclase</fullName>
        </recommendedName>
    </domain>
</protein>
<feature type="region of interest" description="PRFAR binding" evidence="14">
    <location>
        <begin position="541"/>
        <end position="542"/>
    </location>
</feature>
<dbReference type="UniPathway" id="UPA00031">
    <property type="reaction ID" value="UER00010"/>
</dbReference>
<dbReference type="GeneID" id="5004539"/>
<evidence type="ECO:0000256" key="12">
    <source>
        <dbReference type="PIRNR" id="PIRNR036936"/>
    </source>
</evidence>
<dbReference type="InterPro" id="IPR013785">
    <property type="entry name" value="Aldolase_TIM"/>
</dbReference>
<dbReference type="InterPro" id="IPR006062">
    <property type="entry name" value="His_biosynth"/>
</dbReference>
<dbReference type="PANTHER" id="PTHR21235:SF2">
    <property type="entry name" value="IMIDAZOLE GLYCEROL PHOSPHATE SYNTHASE HISHF"/>
    <property type="match status" value="1"/>
</dbReference>
<evidence type="ECO:0000256" key="9">
    <source>
        <dbReference type="ARBA" id="ARBA00049534"/>
    </source>
</evidence>
<dbReference type="Gramene" id="ABO98687">
    <property type="protein sequence ID" value="ABO98687"/>
    <property type="gene ID" value="OSTLU_26336"/>
</dbReference>
<keyword evidence="12" id="KW-0934">Plastid</keyword>
<evidence type="ECO:0000256" key="5">
    <source>
        <dbReference type="ARBA" id="ARBA00023102"/>
    </source>
</evidence>
<dbReference type="AlphaFoldDB" id="A4S499"/>
<dbReference type="GO" id="GO:0000105">
    <property type="term" value="P:L-histidine biosynthetic process"/>
    <property type="evidence" value="ECO:0007669"/>
    <property type="project" value="UniProtKB-UniRule"/>
</dbReference>
<evidence type="ECO:0000256" key="6">
    <source>
        <dbReference type="ARBA" id="ARBA00023239"/>
    </source>
</evidence>
<dbReference type="InterPro" id="IPR017926">
    <property type="entry name" value="GATASE"/>
</dbReference>
<evidence type="ECO:0000256" key="13">
    <source>
        <dbReference type="PIRSR" id="PIRSR036936-1"/>
    </source>
</evidence>
<dbReference type="Proteomes" id="UP000001568">
    <property type="component" value="Chromosome 11"/>
</dbReference>
<evidence type="ECO:0000256" key="10">
    <source>
        <dbReference type="ARBA" id="ARBA00055946"/>
    </source>
</evidence>
<dbReference type="PANTHER" id="PTHR21235">
    <property type="entry name" value="IMIDAZOLE GLYCEROL PHOSPHATE SYNTHASE SUBUNIT HISF/H IGP SYNTHASE SUBUNIT HISF/H"/>
    <property type="match status" value="1"/>
</dbReference>
<dbReference type="InterPro" id="IPR014640">
    <property type="entry name" value="IGPS_HisHF"/>
</dbReference>
<evidence type="ECO:0000256" key="3">
    <source>
        <dbReference type="ARBA" id="ARBA00022801"/>
    </source>
</evidence>
<dbReference type="Gene3D" id="3.20.20.70">
    <property type="entry name" value="Aldolase class I"/>
    <property type="match status" value="1"/>
</dbReference>
<comment type="similarity">
    <text evidence="11 12">In the C-terminal section; belongs to the HisA/HisF family.</text>
</comment>
<evidence type="ECO:0000256" key="15">
    <source>
        <dbReference type="RuleBase" id="RU003657"/>
    </source>
</evidence>
<feature type="region of interest" description="PRFAR binding" evidence="14">
    <location>
        <begin position="515"/>
        <end position="516"/>
    </location>
</feature>
<keyword evidence="5 12" id="KW-0368">Histidine biosynthesis</keyword>
<feature type="domain" description="Glutamine amidotransferase" evidence="16">
    <location>
        <begin position="63"/>
        <end position="249"/>
    </location>
</feature>
<comment type="subcellular location">
    <subcellularLocation>
        <location evidence="12">Plastid</location>
        <location evidence="12">Chloroplast</location>
    </subcellularLocation>
</comment>
<keyword evidence="3 12" id="KW-0378">Hydrolase</keyword>
<dbReference type="InterPro" id="IPR050064">
    <property type="entry name" value="IGPS_HisA/HisF"/>
</dbReference>
<dbReference type="InterPro" id="IPR029062">
    <property type="entry name" value="Class_I_gatase-like"/>
</dbReference>
<dbReference type="OrthoDB" id="10254903at2759"/>
<feature type="binding site" evidence="14">
    <location>
        <position position="373"/>
    </location>
    <ligand>
        <name>substrate</name>
    </ligand>
</feature>
<keyword evidence="6 12" id="KW-0456">Lyase</keyword>
<name>A4S499_OSTLU</name>
<evidence type="ECO:0000256" key="7">
    <source>
        <dbReference type="ARBA" id="ARBA00023268"/>
    </source>
</evidence>
<evidence type="ECO:0000259" key="16">
    <source>
        <dbReference type="Pfam" id="PF00117"/>
    </source>
</evidence>
<dbReference type="InterPro" id="IPR011060">
    <property type="entry name" value="RibuloseP-bd_barrel"/>
</dbReference>
<accession>A4S499</accession>
<proteinExistence type="inferred from homology"/>
<evidence type="ECO:0000256" key="11">
    <source>
        <dbReference type="ARBA" id="ARBA00061106"/>
    </source>
</evidence>
<feature type="binding site" evidence="14">
    <location>
        <position position="510"/>
    </location>
    <ligand>
        <name>substrate</name>
    </ligand>
</feature>
<feature type="active site" evidence="13">
    <location>
        <position position="445"/>
    </location>
</feature>
<dbReference type="GO" id="GO:0004359">
    <property type="term" value="F:glutaminase activity"/>
    <property type="evidence" value="ECO:0007669"/>
    <property type="project" value="UniProtKB-EC"/>
</dbReference>
<dbReference type="GO" id="GO:0009507">
    <property type="term" value="C:chloroplast"/>
    <property type="evidence" value="ECO:0007669"/>
    <property type="project" value="UniProtKB-SubCell"/>
</dbReference>
<dbReference type="HOGENOM" id="CLU_037550_0_0_1"/>
<dbReference type="GO" id="GO:0000107">
    <property type="term" value="F:imidazoleglycerol-phosphate synthase activity"/>
    <property type="evidence" value="ECO:0007669"/>
    <property type="project" value="UniProtKB-UniRule"/>
</dbReference>
<evidence type="ECO:0000313" key="18">
    <source>
        <dbReference type="Proteomes" id="UP000001568"/>
    </source>
</evidence>
<dbReference type="RefSeq" id="XP_001420394.1">
    <property type="nucleotide sequence ID" value="XM_001420357.1"/>
</dbReference>
<dbReference type="InterPro" id="IPR004651">
    <property type="entry name" value="HisF"/>
</dbReference>
<feature type="region of interest" description="PRFAR binding" evidence="14">
    <location>
        <begin position="443"/>
        <end position="445"/>
    </location>
</feature>
<feature type="region of interest" description="PRFAR binding" evidence="14">
    <location>
        <begin position="564"/>
        <end position="565"/>
    </location>
</feature>
<comment type="catalytic activity">
    <reaction evidence="8 12">
        <text>5-[(5-phospho-1-deoxy-D-ribulos-1-ylimino)methylamino]-1-(5-phospho-beta-D-ribosyl)imidazole-4-carboxamide + L-glutamine = D-erythro-1-(imidazol-4-yl)glycerol 3-phosphate + 5-amino-1-(5-phospho-beta-D-ribosyl)imidazole-4-carboxamide + L-glutamate + H(+)</text>
        <dbReference type="Rhea" id="RHEA:24793"/>
        <dbReference type="ChEBI" id="CHEBI:15378"/>
        <dbReference type="ChEBI" id="CHEBI:29985"/>
        <dbReference type="ChEBI" id="CHEBI:58278"/>
        <dbReference type="ChEBI" id="CHEBI:58359"/>
        <dbReference type="ChEBI" id="CHEBI:58475"/>
        <dbReference type="ChEBI" id="CHEBI:58525"/>
        <dbReference type="EC" id="4.3.2.10"/>
    </reaction>
</comment>
<dbReference type="CDD" id="cd04731">
    <property type="entry name" value="HisF"/>
    <property type="match status" value="1"/>
</dbReference>
<feature type="active site" description="For GATase activity" evidence="13">
    <location>
        <position position="138"/>
    </location>
</feature>
<dbReference type="eggNOG" id="KOG0623">
    <property type="taxonomic scope" value="Eukaryota"/>
</dbReference>
<evidence type="ECO:0000256" key="1">
    <source>
        <dbReference type="ARBA" id="ARBA00005091"/>
    </source>
</evidence>
<comment type="similarity">
    <text evidence="15">Belongs to the HisA/HisF family.</text>
</comment>
<feature type="active site" description="For GATase activity" evidence="13">
    <location>
        <position position="242"/>
    </location>
</feature>
<evidence type="ECO:0000313" key="17">
    <source>
        <dbReference type="EMBL" id="ABO98687.1"/>
    </source>
</evidence>
<evidence type="ECO:0000256" key="4">
    <source>
        <dbReference type="ARBA" id="ARBA00022962"/>
    </source>
</evidence>
<dbReference type="SUPFAM" id="SSF51366">
    <property type="entry name" value="Ribulose-phoshate binding barrel"/>
    <property type="match status" value="1"/>
</dbReference>
<dbReference type="CDD" id="cd01748">
    <property type="entry name" value="GATase1_IGP_Synthase"/>
    <property type="match status" value="1"/>
</dbReference>
<dbReference type="GO" id="GO:0016829">
    <property type="term" value="F:lyase activity"/>
    <property type="evidence" value="ECO:0007669"/>
    <property type="project" value="UniProtKB-KW"/>
</dbReference>
<evidence type="ECO:0000256" key="14">
    <source>
        <dbReference type="PIRSR" id="PIRSR036936-2"/>
    </source>
</evidence>
<dbReference type="STRING" id="436017.A4S499"/>
<dbReference type="EC" id="3.5.1.2" evidence="12"/>
<dbReference type="Pfam" id="PF00977">
    <property type="entry name" value="His_biosynth"/>
    <property type="match status" value="1"/>
</dbReference>
<keyword evidence="18" id="KW-1185">Reference proteome</keyword>
<dbReference type="InterPro" id="IPR010139">
    <property type="entry name" value="Imidazole-glycPsynth_HisH"/>
</dbReference>
<keyword evidence="2 12" id="KW-0028">Amino-acid biosynthesis</keyword>
<organism evidence="17 18">
    <name type="scientific">Ostreococcus lucimarinus (strain CCE9901)</name>
    <dbReference type="NCBI Taxonomy" id="436017"/>
    <lineage>
        <taxon>Eukaryota</taxon>
        <taxon>Viridiplantae</taxon>
        <taxon>Chlorophyta</taxon>
        <taxon>Mamiellophyceae</taxon>
        <taxon>Mamiellales</taxon>
        <taxon>Bathycoccaceae</taxon>
        <taxon>Ostreococcus</taxon>
    </lineage>
</organism>
<dbReference type="NCBIfam" id="TIGR01855">
    <property type="entry name" value="IMP_synth_hisH"/>
    <property type="match status" value="1"/>
</dbReference>
<comment type="pathway">
    <text evidence="1 12">Amino-acid biosynthesis; L-histidine biosynthesis; L-histidine from 5-phospho-alpha-D-ribose 1-diphosphate: step 5/9.</text>
</comment>
<dbReference type="KEGG" id="olu:OSTLU_26336"/>
<dbReference type="PROSITE" id="PS51273">
    <property type="entry name" value="GATASE_TYPE_1"/>
    <property type="match status" value="1"/>
</dbReference>
<keyword evidence="4 12" id="KW-0315">Glutamine amidotransferase</keyword>
<dbReference type="FunFam" id="3.20.20.70:FF:000094">
    <property type="entry name" value="Imidazole glycerol phosphate synthase hisHF"/>
    <property type="match status" value="1"/>
</dbReference>
<feature type="active site" description="For GATase activity" evidence="13">
    <location>
        <position position="244"/>
    </location>
</feature>
<dbReference type="PIRSF" id="PIRSF036936">
    <property type="entry name" value="IGPS_HisHF"/>
    <property type="match status" value="1"/>
</dbReference>
<dbReference type="Pfam" id="PF00117">
    <property type="entry name" value="GATase"/>
    <property type="match status" value="1"/>
</dbReference>
<comment type="catalytic activity">
    <reaction evidence="9 12">
        <text>L-glutamine + H2O = L-glutamate + NH4(+)</text>
        <dbReference type="Rhea" id="RHEA:15889"/>
        <dbReference type="ChEBI" id="CHEBI:15377"/>
        <dbReference type="ChEBI" id="CHEBI:28938"/>
        <dbReference type="ChEBI" id="CHEBI:29985"/>
        <dbReference type="ChEBI" id="CHEBI:58359"/>
        <dbReference type="EC" id="3.5.1.2"/>
    </reaction>
</comment>
<keyword evidence="12" id="KW-0150">Chloroplast</keyword>
<dbReference type="HAMAP" id="MF_00278">
    <property type="entry name" value="HisH"/>
    <property type="match status" value="1"/>
</dbReference>
<comment type="function">
    <text evidence="10 12">IGPS catalyzes the conversion of PRFAR and glutamine to IGP, AICAR and glutamate. The glutaminase domain produces the ammonia necessary for the cyclase domain to produce IGP and AICAR from PRFAR. The ammonia is channeled to the active site of the cyclase domain.</text>
</comment>
<dbReference type="EMBL" id="CP000591">
    <property type="protein sequence ID" value="ABO98687.1"/>
    <property type="molecule type" value="Genomic_DNA"/>
</dbReference>
<dbReference type="SUPFAM" id="SSF52317">
    <property type="entry name" value="Class I glutamine amidotransferase-like"/>
    <property type="match status" value="1"/>
</dbReference>
<dbReference type="FunFam" id="3.40.50.880:FF:000036">
    <property type="entry name" value="Imidazole glycerol phosphate synthase hisHF"/>
    <property type="match status" value="1"/>
</dbReference>
<dbReference type="Gene3D" id="3.40.50.880">
    <property type="match status" value="1"/>
</dbReference>
<dbReference type="PROSITE" id="PS51274">
    <property type="entry name" value="GATASE_COBBQ"/>
    <property type="match status" value="1"/>
</dbReference>
<feature type="region of interest" description="PRFAR binding" evidence="14">
    <location>
        <begin position="405"/>
        <end position="406"/>
    </location>
</feature>
<feature type="active site" evidence="13">
    <location>
        <position position="286"/>
    </location>
</feature>
<keyword evidence="7 12" id="KW-0511">Multifunctional enzyme</keyword>
<evidence type="ECO:0000256" key="8">
    <source>
        <dbReference type="ARBA" id="ARBA00047838"/>
    </source>
</evidence>
<feature type="binding site" description="covalent" evidence="14">
    <location>
        <position position="138"/>
    </location>
    <ligand>
        <name>L-glutamine</name>
        <dbReference type="ChEBI" id="CHEBI:58359"/>
    </ligand>
</feature>